<reference evidence="1 2" key="1">
    <citation type="submission" date="2019-04" db="EMBL/GenBank/DDBJ databases">
        <title>Novel bacteriophages capable of disrupting biofilms from clinical strains of Aeromonas hydrophila with intrinsic antibiotic resistance.</title>
        <authorList>
            <person name="Kabwe M."/>
            <person name="Brown T.L."/>
            <person name="Speirs L."/>
            <person name="Ku H."/>
            <person name="Leach M."/>
            <person name="Chan H.T."/>
            <person name="Petrovski S."/>
            <person name="Lock P."/>
            <person name="Tucci J."/>
        </authorList>
    </citation>
    <scope>NUCLEOTIDE SEQUENCE [LARGE SCALE GENOMIC DNA]</scope>
</reference>
<accession>A0A514A195</accession>
<evidence type="ECO:0000313" key="2">
    <source>
        <dbReference type="Proteomes" id="UP000318420"/>
    </source>
</evidence>
<dbReference type="Proteomes" id="UP000318420">
    <property type="component" value="Segment"/>
</dbReference>
<keyword evidence="1" id="KW-0132">Cell division</keyword>
<name>A0A514A195_9CAUD</name>
<organism evidence="1 2">
    <name type="scientific">Aeromonas phage LAh10</name>
    <dbReference type="NCBI Taxonomy" id="2591025"/>
    <lineage>
        <taxon>Viruses</taxon>
        <taxon>Duplodnaviria</taxon>
        <taxon>Heunggongvirae</taxon>
        <taxon>Uroviricota</taxon>
        <taxon>Caudoviricetes</taxon>
        <taxon>Chimalliviridae</taxon>
        <taxon>Ludhianavirus</taxon>
        <taxon>Ludhianavirus LAh10</taxon>
    </lineage>
</organism>
<sequence length="531" mass="60467">MSDQEKPIDVLRAAVLLGKPDTIGFGIPIFTGGLKEQHRVILEAAQLFYAIRELESEMEKNGRTDQTTLNSLRVRYTEHTEEHFQGVSEKQLAEMLVNYFTFYRRTLDRIQMRDDVTTERQHKPNANVVTTQRGPIGIINSIKPGKLGNLSMKDRMRKNFAKSSGSVDGFSIMLMNSRVFLKIKLPTPMDLLLLMNKIANKLSGFGKRVRASSLELERALIVREVVEFVIEMATYWSVSDILDARELLNVIKESDANHLAVAILAASAPKGLNYRMSCLAHKCNFSDDVLIDAANMVHFDNERYPAKYMEQVQMILNTGHKFSIQELHDSDVPFIDTDGTEIETRFTMNDGSVSIELKEPYLADYFECFDNAAARINPQLRQLAVQFSEPERYKREYQSYMGSIRTNNYTQWVDKIIFHVAAGEEGEDEVMSRGDNPKEFDEGLIDCLGSQEELAGILLERVIKVIPRLSYTSVGILSTECPQCKQTTDEEVTKVHGGYTPIDPFLTFFDHTQMLIELRRELAITQEELLS</sequence>
<evidence type="ECO:0000313" key="1">
    <source>
        <dbReference type="EMBL" id="QDH47041.1"/>
    </source>
</evidence>
<keyword evidence="2" id="KW-1185">Reference proteome</keyword>
<dbReference type="EMBL" id="MK838116">
    <property type="protein sequence ID" value="QDH47041.1"/>
    <property type="molecule type" value="Genomic_DNA"/>
</dbReference>
<keyword evidence="1" id="KW-0131">Cell cycle</keyword>
<dbReference type="GO" id="GO:0051301">
    <property type="term" value="P:cell division"/>
    <property type="evidence" value="ECO:0007669"/>
    <property type="project" value="UniProtKB-KW"/>
</dbReference>
<protein>
    <submittedName>
        <fullName evidence="1">Putative ZipA-like cell division protein</fullName>
    </submittedName>
</protein>
<gene>
    <name evidence="1" type="ORF">LAh10_4</name>
</gene>
<proteinExistence type="predicted"/>